<evidence type="ECO:0000313" key="1">
    <source>
        <dbReference type="EMBL" id="PIY32997.1"/>
    </source>
</evidence>
<organism evidence="1 2">
    <name type="scientific">Candidatus Infernicultor aquiphilus</name>
    <dbReference type="NCBI Taxonomy" id="1805029"/>
    <lineage>
        <taxon>Bacteria</taxon>
        <taxon>Pseudomonadati</taxon>
        <taxon>Atribacterota</taxon>
        <taxon>Candidatus Phoenicimicrobiia</taxon>
        <taxon>Candidatus Pheonicimicrobiales</taxon>
        <taxon>Candidatus Phoenicimicrobiaceae</taxon>
        <taxon>Candidatus Infernicultor</taxon>
    </lineage>
</organism>
<dbReference type="Proteomes" id="UP000230646">
    <property type="component" value="Unassembled WGS sequence"/>
</dbReference>
<evidence type="ECO:0000313" key="2">
    <source>
        <dbReference type="Proteomes" id="UP000230646"/>
    </source>
</evidence>
<reference evidence="1 2" key="1">
    <citation type="submission" date="2017-09" db="EMBL/GenBank/DDBJ databases">
        <title>Depth-based differentiation of microbial function through sediment-hosted aquifers and enrichment of novel symbionts in the deep terrestrial subsurface.</title>
        <authorList>
            <person name="Probst A.J."/>
            <person name="Ladd B."/>
            <person name="Jarett J.K."/>
            <person name="Geller-Mcgrath D.E."/>
            <person name="Sieber C.M."/>
            <person name="Emerson J.B."/>
            <person name="Anantharaman K."/>
            <person name="Thomas B.C."/>
            <person name="Malmstrom R."/>
            <person name="Stieglmeier M."/>
            <person name="Klingl A."/>
            <person name="Woyke T."/>
            <person name="Ryan C.M."/>
            <person name="Banfield J.F."/>
        </authorList>
    </citation>
    <scope>NUCLEOTIDE SEQUENCE [LARGE SCALE GENOMIC DNA]</scope>
    <source>
        <strain evidence="1">CG_4_10_14_3_um_filter_34_13</strain>
    </source>
</reference>
<proteinExistence type="predicted"/>
<dbReference type="RefSeq" id="WP_406607261.1">
    <property type="nucleotide sequence ID" value="NZ_PFKO01000140.1"/>
</dbReference>
<sequence>MKLKRKELRQKEEKVLLTFLKQTRKGKYARIDESSLPYLRLKEQREEDYSEDEYYYSIR</sequence>
<gene>
    <name evidence="1" type="ORF">COZ07_03750</name>
</gene>
<protein>
    <submittedName>
        <fullName evidence="1">Uncharacterized protein</fullName>
    </submittedName>
</protein>
<comment type="caution">
    <text evidence="1">The sequence shown here is derived from an EMBL/GenBank/DDBJ whole genome shotgun (WGS) entry which is preliminary data.</text>
</comment>
<dbReference type="AlphaFoldDB" id="A0A2M7PRS9"/>
<dbReference type="EMBL" id="PFKO01000140">
    <property type="protein sequence ID" value="PIY32997.1"/>
    <property type="molecule type" value="Genomic_DNA"/>
</dbReference>
<accession>A0A2M7PRS9</accession>
<name>A0A2M7PRS9_9BACT</name>